<keyword evidence="2" id="KW-1185">Reference proteome</keyword>
<dbReference type="AlphaFoldDB" id="A0AAV7PPW0"/>
<evidence type="ECO:0000313" key="1">
    <source>
        <dbReference type="EMBL" id="KAJ1129367.1"/>
    </source>
</evidence>
<sequence>MDTGRTAVHQGEDRPRDPTLQEALTNVLGAYQQSQDTMGQILNNMQENKQLQEKHHQEIREDLQALNTTIISIAG</sequence>
<comment type="caution">
    <text evidence="1">The sequence shown here is derived from an EMBL/GenBank/DDBJ whole genome shotgun (WGS) entry which is preliminary data.</text>
</comment>
<dbReference type="EMBL" id="JANPWB010000011">
    <property type="protein sequence ID" value="KAJ1129367.1"/>
    <property type="molecule type" value="Genomic_DNA"/>
</dbReference>
<organism evidence="1 2">
    <name type="scientific">Pleurodeles waltl</name>
    <name type="common">Iberian ribbed newt</name>
    <dbReference type="NCBI Taxonomy" id="8319"/>
    <lineage>
        <taxon>Eukaryota</taxon>
        <taxon>Metazoa</taxon>
        <taxon>Chordata</taxon>
        <taxon>Craniata</taxon>
        <taxon>Vertebrata</taxon>
        <taxon>Euteleostomi</taxon>
        <taxon>Amphibia</taxon>
        <taxon>Batrachia</taxon>
        <taxon>Caudata</taxon>
        <taxon>Salamandroidea</taxon>
        <taxon>Salamandridae</taxon>
        <taxon>Pleurodelinae</taxon>
        <taxon>Pleurodeles</taxon>
    </lineage>
</organism>
<reference evidence="1" key="1">
    <citation type="journal article" date="2022" name="bioRxiv">
        <title>Sequencing and chromosome-scale assembly of the giantPleurodeles waltlgenome.</title>
        <authorList>
            <person name="Brown T."/>
            <person name="Elewa A."/>
            <person name="Iarovenko S."/>
            <person name="Subramanian E."/>
            <person name="Araus A.J."/>
            <person name="Petzold A."/>
            <person name="Susuki M."/>
            <person name="Suzuki K.-i.T."/>
            <person name="Hayashi T."/>
            <person name="Toyoda A."/>
            <person name="Oliveira C."/>
            <person name="Osipova E."/>
            <person name="Leigh N.D."/>
            <person name="Simon A."/>
            <person name="Yun M.H."/>
        </authorList>
    </citation>
    <scope>NUCLEOTIDE SEQUENCE</scope>
    <source>
        <strain evidence="1">20211129_DDA</strain>
        <tissue evidence="1">Liver</tissue>
    </source>
</reference>
<name>A0AAV7PPW0_PLEWA</name>
<evidence type="ECO:0000313" key="2">
    <source>
        <dbReference type="Proteomes" id="UP001066276"/>
    </source>
</evidence>
<proteinExistence type="predicted"/>
<gene>
    <name evidence="1" type="ORF">NDU88_007738</name>
</gene>
<dbReference type="Proteomes" id="UP001066276">
    <property type="component" value="Chromosome 7"/>
</dbReference>
<protein>
    <submittedName>
        <fullName evidence="1">Uncharacterized protein</fullName>
    </submittedName>
</protein>
<accession>A0AAV7PPW0</accession>